<dbReference type="RefSeq" id="WP_220301538.1">
    <property type="nucleotide sequence ID" value="NZ_JAEUAW010000011.1"/>
</dbReference>
<keyword evidence="1" id="KW-0732">Signal</keyword>
<feature type="signal peptide" evidence="1">
    <location>
        <begin position="1"/>
        <end position="28"/>
    </location>
</feature>
<dbReference type="PROSITE" id="PS51257">
    <property type="entry name" value="PROKAR_LIPOPROTEIN"/>
    <property type="match status" value="1"/>
</dbReference>
<evidence type="ECO:0008006" key="4">
    <source>
        <dbReference type="Google" id="ProtNLM"/>
    </source>
</evidence>
<evidence type="ECO:0000256" key="1">
    <source>
        <dbReference type="SAM" id="SignalP"/>
    </source>
</evidence>
<feature type="chain" id="PRO_5046661229" description="Lipoprotein" evidence="1">
    <location>
        <begin position="29"/>
        <end position="299"/>
    </location>
</feature>
<organism evidence="2 3">
    <name type="scientific">Microbacterium jejuense</name>
    <dbReference type="NCBI Taxonomy" id="1263637"/>
    <lineage>
        <taxon>Bacteria</taxon>
        <taxon>Bacillati</taxon>
        <taxon>Actinomycetota</taxon>
        <taxon>Actinomycetes</taxon>
        <taxon>Micrococcales</taxon>
        <taxon>Microbacteriaceae</taxon>
        <taxon>Microbacterium</taxon>
    </lineage>
</organism>
<name>A0ABS7HPN9_9MICO</name>
<comment type="caution">
    <text evidence="2">The sequence shown here is derived from an EMBL/GenBank/DDBJ whole genome shotgun (WGS) entry which is preliminary data.</text>
</comment>
<evidence type="ECO:0000313" key="2">
    <source>
        <dbReference type="EMBL" id="MBW9094833.1"/>
    </source>
</evidence>
<proteinExistence type="predicted"/>
<accession>A0ABS7HPN9</accession>
<dbReference type="EMBL" id="JAEUAW010000011">
    <property type="protein sequence ID" value="MBW9094833.1"/>
    <property type="molecule type" value="Genomic_DNA"/>
</dbReference>
<reference evidence="2 3" key="1">
    <citation type="journal article" date="2021" name="MBio">
        <title>Poor Competitiveness of Bradyrhizobium in Pigeon Pea Root Colonization in Indian Soils.</title>
        <authorList>
            <person name="Chalasani D."/>
            <person name="Basu A."/>
            <person name="Pullabhotla S.V.S.R.N."/>
            <person name="Jorrin B."/>
            <person name="Neal A.L."/>
            <person name="Poole P.S."/>
            <person name="Podile A.R."/>
            <person name="Tkacz A."/>
        </authorList>
    </citation>
    <scope>NUCLEOTIDE SEQUENCE [LARGE SCALE GENOMIC DNA]</scope>
    <source>
        <strain evidence="2 3">HU14</strain>
    </source>
</reference>
<protein>
    <recommendedName>
        <fullName evidence="4">Lipoprotein</fullName>
    </recommendedName>
</protein>
<evidence type="ECO:0000313" key="3">
    <source>
        <dbReference type="Proteomes" id="UP001196843"/>
    </source>
</evidence>
<keyword evidence="3" id="KW-1185">Reference proteome</keyword>
<sequence>MRGRQKLVGAGALIAAAMFTGCAPQSTADRGLTEFLSDIPAVQGVQGSYIAFSSASQAEGMDSRQAESVRYIGLGDLAPQALGSELGVDVDAAEAFVTVGRIPQSVTLVAGGQTADSVGSAATRSGWETTDDSGVLVSAGSHVASLASAATFVHADGDSVVFSGPDVDLRTRGEDDPVTLAEDPSVVALAGCLGDVAAALIFVDDVRTPYAVGVRGDAHATNVMCVVGADDTRAEAIASAIDGGRTPSGRPYSELLEGSEVAHQGGDVLRVTATPADGTAAGVLLQMAMRGELPGTDAE</sequence>
<gene>
    <name evidence="2" type="ORF">JNB62_14160</name>
</gene>
<dbReference type="Proteomes" id="UP001196843">
    <property type="component" value="Unassembled WGS sequence"/>
</dbReference>